<feature type="compositionally biased region" description="Basic residues" evidence="1">
    <location>
        <begin position="284"/>
        <end position="293"/>
    </location>
</feature>
<evidence type="ECO:0000313" key="3">
    <source>
        <dbReference type="Proteomes" id="UP001287286"/>
    </source>
</evidence>
<protein>
    <submittedName>
        <fullName evidence="2">Uncharacterized protein</fullName>
    </submittedName>
</protein>
<reference evidence="2 3" key="1">
    <citation type="journal article" date="2024" name="Microbiol. Resour. Announc.">
        <title>Genome annotations for the ascomycete fungi Trichoderma harzianum, Trichoderma aggressivum, and Purpureocillium lilacinum.</title>
        <authorList>
            <person name="Beijen E.P.W."/>
            <person name="Ohm R.A."/>
        </authorList>
    </citation>
    <scope>NUCLEOTIDE SEQUENCE [LARGE SCALE GENOMIC DNA]</scope>
    <source>
        <strain evidence="2 3">CBS 150709</strain>
    </source>
</reference>
<keyword evidence="3" id="KW-1185">Reference proteome</keyword>
<dbReference type="Proteomes" id="UP001287286">
    <property type="component" value="Unassembled WGS sequence"/>
</dbReference>
<evidence type="ECO:0000313" key="2">
    <source>
        <dbReference type="EMBL" id="KAK4064207.1"/>
    </source>
</evidence>
<feature type="region of interest" description="Disordered" evidence="1">
    <location>
        <begin position="274"/>
        <end position="293"/>
    </location>
</feature>
<name>A0ABR0BC85_PURLI</name>
<proteinExistence type="predicted"/>
<evidence type="ECO:0000256" key="1">
    <source>
        <dbReference type="SAM" id="MobiDB-lite"/>
    </source>
</evidence>
<feature type="compositionally biased region" description="Basic residues" evidence="1">
    <location>
        <begin position="129"/>
        <end position="143"/>
    </location>
</feature>
<accession>A0ABR0BC85</accession>
<sequence>MPFWPEERVADLALRRRRLAIAVNIDPSEEIGARIVAKILRDWATPYLWGGFCRNTARGTLLVQSHRGAAVIQSSSVVTSGTLDLFIPPPVENLRAAQRLVDAMALPPTAVSHLAFSGRDRLAIDAGIPHRKRSPTSRPRRIPRVGTPRVSRRRHEVHSHASSTSPVAGVDDAFPERRSCGGVDELRDTSMASLQRIETHEYGGTDAQTRRIMLCLFACGRRRIPESAIARTRKGRGAVGTYWHMQESKPGKGQGTRQLSGRLDTTARTCVPGPVTFGRPLRPSARRRRTKRA</sequence>
<organism evidence="2 3">
    <name type="scientific">Purpureocillium lilacinum</name>
    <name type="common">Paecilomyces lilacinus</name>
    <dbReference type="NCBI Taxonomy" id="33203"/>
    <lineage>
        <taxon>Eukaryota</taxon>
        <taxon>Fungi</taxon>
        <taxon>Dikarya</taxon>
        <taxon>Ascomycota</taxon>
        <taxon>Pezizomycotina</taxon>
        <taxon>Sordariomycetes</taxon>
        <taxon>Hypocreomycetidae</taxon>
        <taxon>Hypocreales</taxon>
        <taxon>Ophiocordycipitaceae</taxon>
        <taxon>Purpureocillium</taxon>
    </lineage>
</organism>
<comment type="caution">
    <text evidence="2">The sequence shown here is derived from an EMBL/GenBank/DDBJ whole genome shotgun (WGS) entry which is preliminary data.</text>
</comment>
<gene>
    <name evidence="2" type="ORF">Purlil1_14114</name>
</gene>
<dbReference type="EMBL" id="JAWRVI010000473">
    <property type="protein sequence ID" value="KAK4064207.1"/>
    <property type="molecule type" value="Genomic_DNA"/>
</dbReference>
<feature type="region of interest" description="Disordered" evidence="1">
    <location>
        <begin position="129"/>
        <end position="176"/>
    </location>
</feature>